<organism evidence="1 2">
    <name type="scientific">Halorubrum alkaliphilum</name>
    <dbReference type="NCBI Taxonomy" id="261290"/>
    <lineage>
        <taxon>Archaea</taxon>
        <taxon>Methanobacteriati</taxon>
        <taxon>Methanobacteriota</taxon>
        <taxon>Stenosarchaea group</taxon>
        <taxon>Halobacteria</taxon>
        <taxon>Halobacteriales</taxon>
        <taxon>Haloferacaceae</taxon>
        <taxon>Halorubrum</taxon>
    </lineage>
</organism>
<dbReference type="OrthoDB" id="328819at2157"/>
<dbReference type="Proteomes" id="UP000823588">
    <property type="component" value="Unassembled WGS sequence"/>
</dbReference>
<accession>A0A8T4GFW8</accession>
<sequence>MFNDAITAESVLLDNDTDGESGVVDLSLTESGDITGDVTGDVEPLETVEESIGQVTGSQPPQFDEFHGETRDGVPVTLEKVITSTEFDGRDGTARVTGITPSVVVFDSAPDNAFVGEDATIEFDVLNFRVPNTWFPQPDDTPLLERDEFAIQSHQVDGFEERIQQIKEYRRSLRTATVTLTHSVNGPVDIQFDHASCTLQPAIWLIAFVQGVFPAPVRARITAVDGDTVSWTYERWMTTWRDDIGHAFSGGRIDGANDVRVFLDHGYDRFVERAEQYRYQRCISWYLDAMLSDRTVNARIASIAAGMEVLAERYAAHDETVGSATADKIRNLVTSLNVDVDDLAAFSETFEDTSDGTKEYFYSNSRNFVLHNERDDMPFDNVFTDYEAAITLFRRVLANEFVLDEERDRYTSLLNLSPTDALLNARLRRGGVDNSRFYRVRDRFLESEDAI</sequence>
<proteinExistence type="predicted"/>
<comment type="caution">
    <text evidence="1">The sequence shown here is derived from an EMBL/GenBank/DDBJ whole genome shotgun (WGS) entry which is preliminary data.</text>
</comment>
<evidence type="ECO:0000313" key="1">
    <source>
        <dbReference type="EMBL" id="MBP1923398.1"/>
    </source>
</evidence>
<reference evidence="1" key="1">
    <citation type="submission" date="2021-03" db="EMBL/GenBank/DDBJ databases">
        <title>Genomic Encyclopedia of Type Strains, Phase IV (KMG-IV): sequencing the most valuable type-strain genomes for metagenomic binning, comparative biology and taxonomic classification.</title>
        <authorList>
            <person name="Goeker M."/>
        </authorList>
    </citation>
    <scope>NUCLEOTIDE SEQUENCE</scope>
    <source>
        <strain evidence="1">DSM 23564</strain>
    </source>
</reference>
<dbReference type="EMBL" id="JAGGKQ010000021">
    <property type="protein sequence ID" value="MBP1923398.1"/>
    <property type="molecule type" value="Genomic_DNA"/>
</dbReference>
<gene>
    <name evidence="1" type="ORF">J2751_002440</name>
</gene>
<protein>
    <submittedName>
        <fullName evidence="1">Uncharacterized protein</fullName>
    </submittedName>
</protein>
<evidence type="ECO:0000313" key="2">
    <source>
        <dbReference type="Proteomes" id="UP000823588"/>
    </source>
</evidence>
<feature type="non-terminal residue" evidence="1">
    <location>
        <position position="451"/>
    </location>
</feature>
<keyword evidence="2" id="KW-1185">Reference proteome</keyword>
<dbReference type="RefSeq" id="WP_209486300.1">
    <property type="nucleotide sequence ID" value="NZ_JAGGKQ010000021.1"/>
</dbReference>
<name>A0A8T4GFW8_9EURY</name>
<dbReference type="AlphaFoldDB" id="A0A8T4GFW8"/>